<name>A0A518CYW8_9BACT</name>
<protein>
    <submittedName>
        <fullName evidence="2">Uncharacterized protein</fullName>
    </submittedName>
</protein>
<feature type="region of interest" description="Disordered" evidence="1">
    <location>
        <begin position="32"/>
        <end position="51"/>
    </location>
</feature>
<dbReference type="EMBL" id="CP036290">
    <property type="protein sequence ID" value="QDU84431.1"/>
    <property type="molecule type" value="Genomic_DNA"/>
</dbReference>
<dbReference type="Proteomes" id="UP000319342">
    <property type="component" value="Chromosome"/>
</dbReference>
<evidence type="ECO:0000313" key="2">
    <source>
        <dbReference type="EMBL" id="QDU84431.1"/>
    </source>
</evidence>
<gene>
    <name evidence="2" type="ORF">Pla163_15390</name>
</gene>
<keyword evidence="3" id="KW-1185">Reference proteome</keyword>
<organism evidence="2 3">
    <name type="scientific">Rohdeia mirabilis</name>
    <dbReference type="NCBI Taxonomy" id="2528008"/>
    <lineage>
        <taxon>Bacteria</taxon>
        <taxon>Pseudomonadati</taxon>
        <taxon>Planctomycetota</taxon>
        <taxon>Planctomycetia</taxon>
        <taxon>Planctomycetia incertae sedis</taxon>
        <taxon>Rohdeia</taxon>
    </lineage>
</organism>
<evidence type="ECO:0000256" key="1">
    <source>
        <dbReference type="SAM" id="MobiDB-lite"/>
    </source>
</evidence>
<proteinExistence type="predicted"/>
<evidence type="ECO:0000313" key="3">
    <source>
        <dbReference type="Proteomes" id="UP000319342"/>
    </source>
</evidence>
<reference evidence="2 3" key="1">
    <citation type="submission" date="2019-02" db="EMBL/GenBank/DDBJ databases">
        <title>Deep-cultivation of Planctomycetes and their phenomic and genomic characterization uncovers novel biology.</title>
        <authorList>
            <person name="Wiegand S."/>
            <person name="Jogler M."/>
            <person name="Boedeker C."/>
            <person name="Pinto D."/>
            <person name="Vollmers J."/>
            <person name="Rivas-Marin E."/>
            <person name="Kohn T."/>
            <person name="Peeters S.H."/>
            <person name="Heuer A."/>
            <person name="Rast P."/>
            <person name="Oberbeckmann S."/>
            <person name="Bunk B."/>
            <person name="Jeske O."/>
            <person name="Meyerdierks A."/>
            <person name="Storesund J.E."/>
            <person name="Kallscheuer N."/>
            <person name="Luecker S."/>
            <person name="Lage O.M."/>
            <person name="Pohl T."/>
            <person name="Merkel B.J."/>
            <person name="Hornburger P."/>
            <person name="Mueller R.-W."/>
            <person name="Bruemmer F."/>
            <person name="Labrenz M."/>
            <person name="Spormann A.M."/>
            <person name="Op den Camp H."/>
            <person name="Overmann J."/>
            <person name="Amann R."/>
            <person name="Jetten M.S.M."/>
            <person name="Mascher T."/>
            <person name="Medema M.H."/>
            <person name="Devos D.P."/>
            <person name="Kaster A.-K."/>
            <person name="Ovreas L."/>
            <person name="Rohde M."/>
            <person name="Galperin M.Y."/>
            <person name="Jogler C."/>
        </authorList>
    </citation>
    <scope>NUCLEOTIDE SEQUENCE [LARGE SCALE GENOMIC DNA]</scope>
    <source>
        <strain evidence="2 3">Pla163</strain>
    </source>
</reference>
<dbReference type="AlphaFoldDB" id="A0A518CYW8"/>
<accession>A0A518CYW8</accession>
<sequence>MDVRSSLFALGLFLIGVVSGALAFGGDSASPSTAPLAPVTTEPSPPAEATDGADTAAILEAIDALSRELTSERRAIGESVGERAVADELRREVEALRTAIEALESMAAQSASGVVAAAPVFQAGELAWTRFIERHTELDRARAAALLTDVIVAGERREEDILLALRHWALGLDEIVVVFGSPKVSARGVGDSMWLEYHFEPALDLLPPLAETIEFAWLGFDAQGRLTTLSIE</sequence>